<feature type="domain" description="Glucose-methanol-choline oxidoreductase N-terminal" evidence="5">
    <location>
        <begin position="28"/>
        <end position="255"/>
    </location>
</feature>
<evidence type="ECO:0000256" key="1">
    <source>
        <dbReference type="ARBA" id="ARBA00010790"/>
    </source>
</evidence>
<evidence type="ECO:0000313" key="8">
    <source>
        <dbReference type="Proteomes" id="UP000189670"/>
    </source>
</evidence>
<dbReference type="InterPro" id="IPR036188">
    <property type="entry name" value="FAD/NAD-bd_sf"/>
</dbReference>
<name>A0A1V1P7W2_9BACT</name>
<dbReference type="SUPFAM" id="SSF51905">
    <property type="entry name" value="FAD/NAD(P)-binding domain"/>
    <property type="match status" value="1"/>
</dbReference>
<dbReference type="PRINTS" id="PR00411">
    <property type="entry name" value="PNDRDTASEI"/>
</dbReference>
<dbReference type="Pfam" id="PF05199">
    <property type="entry name" value="GMC_oxred_C"/>
    <property type="match status" value="1"/>
</dbReference>
<keyword evidence="3" id="KW-0274">FAD</keyword>
<dbReference type="InterPro" id="IPR000172">
    <property type="entry name" value="GMC_OxRdtase_N"/>
</dbReference>
<dbReference type="GO" id="GO:0016614">
    <property type="term" value="F:oxidoreductase activity, acting on CH-OH group of donors"/>
    <property type="evidence" value="ECO:0007669"/>
    <property type="project" value="InterPro"/>
</dbReference>
<dbReference type="Pfam" id="PF00732">
    <property type="entry name" value="GMC_oxred_N"/>
    <property type="match status" value="1"/>
</dbReference>
<organism evidence="7 8">
    <name type="scientific">Candidatus Magnetoglobus multicellularis str. Araruama</name>
    <dbReference type="NCBI Taxonomy" id="890399"/>
    <lineage>
        <taxon>Bacteria</taxon>
        <taxon>Pseudomonadati</taxon>
        <taxon>Thermodesulfobacteriota</taxon>
        <taxon>Desulfobacteria</taxon>
        <taxon>Desulfobacterales</taxon>
        <taxon>Desulfobacteraceae</taxon>
        <taxon>Candidatus Magnetoglobus</taxon>
    </lineage>
</organism>
<evidence type="ECO:0000259" key="5">
    <source>
        <dbReference type="Pfam" id="PF00732"/>
    </source>
</evidence>
<dbReference type="InterPro" id="IPR007867">
    <property type="entry name" value="GMC_OxRtase_C"/>
</dbReference>
<dbReference type="Gene3D" id="3.50.50.60">
    <property type="entry name" value="FAD/NAD(P)-binding domain"/>
    <property type="match status" value="2"/>
</dbReference>
<feature type="domain" description="Glucose-methanol-choline oxidoreductase C-terminal" evidence="6">
    <location>
        <begin position="347"/>
        <end position="429"/>
    </location>
</feature>
<gene>
    <name evidence="7" type="ORF">OMM_02926</name>
</gene>
<keyword evidence="4" id="KW-0560">Oxidoreductase</keyword>
<accession>A0A1V1P7W2</accession>
<evidence type="ECO:0000256" key="4">
    <source>
        <dbReference type="ARBA" id="ARBA00023002"/>
    </source>
</evidence>
<evidence type="ECO:0000256" key="2">
    <source>
        <dbReference type="ARBA" id="ARBA00022630"/>
    </source>
</evidence>
<protein>
    <submittedName>
        <fullName evidence="7">Glucose-methanol-choline oxidoreductase</fullName>
    </submittedName>
</protein>
<comment type="caution">
    <text evidence="7">The sequence shown here is derived from an EMBL/GenBank/DDBJ whole genome shotgun (WGS) entry which is preliminary data.</text>
</comment>
<dbReference type="GO" id="GO:0050660">
    <property type="term" value="F:flavin adenine dinucleotide binding"/>
    <property type="evidence" value="ECO:0007669"/>
    <property type="project" value="InterPro"/>
</dbReference>
<comment type="similarity">
    <text evidence="1">Belongs to the GMC oxidoreductase family.</text>
</comment>
<keyword evidence="2" id="KW-0285">Flavoprotein</keyword>
<evidence type="ECO:0000313" key="7">
    <source>
        <dbReference type="EMBL" id="ETR70863.1"/>
    </source>
</evidence>
<evidence type="ECO:0000256" key="3">
    <source>
        <dbReference type="ARBA" id="ARBA00022827"/>
    </source>
</evidence>
<sequence>MFNINIRTGERDMKKNIYDIIIVGSGPGGATVARELAQKKQKVLLLERGNSDAINGKIFQAFTNTGLPFKNVLFTHNMLAMVRSTTVGGSTIYYYATAFDPPFDMLKKYGVDISLEINEAKKELPIAPLKKELQGPMTRRIMDTARDMGYEWNPLNKLVYQDKCRPNCDLCNIGCPYGAKWTAREFVDEAEQNGATIVTNANVKKIIFDGTTAVGVSYRRHMIPEKAYGKKIVISAGGIGTPVILGNSGFQSVGKDYFFDPLIVAFGEVKDIKGGKEFPMAAGCHFSDDHYMMTDMTIPLPLYLGFTAEVFRFDRLASHSRTLTIMVKEKDRLGGYLTSRGGVRKKLDPADKRSLLHGYDRAKEILKKAGAKNIYKGWYTAAHPGGTAKINDIVDTDLKTEYDNLYVCDCSVIPESFGLPPTLTLIGLGKRLAKHLS</sequence>
<dbReference type="Proteomes" id="UP000189670">
    <property type="component" value="Unassembled WGS sequence"/>
</dbReference>
<dbReference type="PANTHER" id="PTHR46056">
    <property type="entry name" value="LONG-CHAIN-ALCOHOL OXIDASE"/>
    <property type="match status" value="1"/>
</dbReference>
<proteinExistence type="inferred from homology"/>
<dbReference type="AlphaFoldDB" id="A0A1V1P7W2"/>
<reference evidence="8" key="1">
    <citation type="submission" date="2012-11" db="EMBL/GenBank/DDBJ databases">
        <authorList>
            <person name="Lucero-Rivera Y.E."/>
            <person name="Tovar-Ramirez D."/>
        </authorList>
    </citation>
    <scope>NUCLEOTIDE SEQUENCE [LARGE SCALE GENOMIC DNA]</scope>
    <source>
        <strain evidence="8">Araruama</strain>
    </source>
</reference>
<dbReference type="PANTHER" id="PTHR46056:SF12">
    <property type="entry name" value="LONG-CHAIN-ALCOHOL OXIDASE"/>
    <property type="match status" value="1"/>
</dbReference>
<dbReference type="EMBL" id="ATBP01000357">
    <property type="protein sequence ID" value="ETR70863.1"/>
    <property type="molecule type" value="Genomic_DNA"/>
</dbReference>
<evidence type="ECO:0000259" key="6">
    <source>
        <dbReference type="Pfam" id="PF05199"/>
    </source>
</evidence>